<dbReference type="Gene3D" id="2.120.10.30">
    <property type="entry name" value="TolB, C-terminal domain"/>
    <property type="match status" value="2"/>
</dbReference>
<feature type="domain" description="3-hydroxyacyl-CoA dehydrogenase NAD binding" evidence="3">
    <location>
        <begin position="20"/>
        <end position="193"/>
    </location>
</feature>
<dbReference type="Pfam" id="PF00725">
    <property type="entry name" value="3HCDH"/>
    <property type="match status" value="1"/>
</dbReference>
<dbReference type="InterPro" id="IPR006108">
    <property type="entry name" value="3HC_DH_C"/>
</dbReference>
<dbReference type="SUPFAM" id="SSF63825">
    <property type="entry name" value="YWTD domain"/>
    <property type="match status" value="1"/>
</dbReference>
<dbReference type="PANTHER" id="PTHR48075:SF3">
    <property type="entry name" value="3-HYDROXYACYL-COA DEHYDROGENASE"/>
    <property type="match status" value="1"/>
</dbReference>
<proteinExistence type="predicted"/>
<dbReference type="InterPro" id="IPR008927">
    <property type="entry name" value="6-PGluconate_DH-like_C_sf"/>
</dbReference>
<dbReference type="SUPFAM" id="SSF51735">
    <property type="entry name" value="NAD(P)-binding Rossmann-fold domains"/>
    <property type="match status" value="1"/>
</dbReference>
<name>A0A1Y6LIV0_ZYMTR</name>
<dbReference type="AlphaFoldDB" id="A0A1Y6LIV0"/>
<gene>
    <name evidence="4" type="ORF">ZT1A5_G4780</name>
</gene>
<protein>
    <submittedName>
        <fullName evidence="4">Uncharacterized protein</fullName>
    </submittedName>
</protein>
<dbReference type="PROSITE" id="PS51120">
    <property type="entry name" value="LDLRB"/>
    <property type="match status" value="1"/>
</dbReference>
<evidence type="ECO:0000256" key="1">
    <source>
        <dbReference type="ARBA" id="ARBA00023002"/>
    </source>
</evidence>
<dbReference type="GO" id="GO:0070403">
    <property type="term" value="F:NAD+ binding"/>
    <property type="evidence" value="ECO:0007669"/>
    <property type="project" value="InterPro"/>
</dbReference>
<reference evidence="4 5" key="1">
    <citation type="submission" date="2016-10" db="EMBL/GenBank/DDBJ databases">
        <authorList>
            <person name="Varghese N."/>
        </authorList>
    </citation>
    <scope>NUCLEOTIDE SEQUENCE [LARGE SCALE GENOMIC DNA]</scope>
</reference>
<dbReference type="GO" id="GO:0006631">
    <property type="term" value="P:fatty acid metabolic process"/>
    <property type="evidence" value="ECO:0007669"/>
    <property type="project" value="InterPro"/>
</dbReference>
<evidence type="ECO:0000313" key="5">
    <source>
        <dbReference type="Proteomes" id="UP000215453"/>
    </source>
</evidence>
<dbReference type="Gene3D" id="3.40.50.720">
    <property type="entry name" value="NAD(P)-binding Rossmann-like Domain"/>
    <property type="match status" value="1"/>
</dbReference>
<accession>A0A1Y6LIV0</accession>
<evidence type="ECO:0000313" key="4">
    <source>
        <dbReference type="EMBL" id="SMY23340.1"/>
    </source>
</evidence>
<dbReference type="Gene3D" id="1.10.1040.10">
    <property type="entry name" value="N-(1-d-carboxylethyl)-l-norvaline Dehydrogenase, domain 2"/>
    <property type="match status" value="1"/>
</dbReference>
<feature type="domain" description="3-hydroxyacyl-CoA dehydrogenase C-terminal" evidence="2">
    <location>
        <begin position="196"/>
        <end position="289"/>
    </location>
</feature>
<evidence type="ECO:0000259" key="3">
    <source>
        <dbReference type="Pfam" id="PF02737"/>
    </source>
</evidence>
<dbReference type="SUPFAM" id="SSF48179">
    <property type="entry name" value="6-phosphogluconate dehydrogenase C-terminal domain-like"/>
    <property type="match status" value="1"/>
</dbReference>
<dbReference type="GO" id="GO:0016616">
    <property type="term" value="F:oxidoreductase activity, acting on the CH-OH group of donors, NAD or NADP as acceptor"/>
    <property type="evidence" value="ECO:0007669"/>
    <property type="project" value="InterPro"/>
</dbReference>
<dbReference type="InterPro" id="IPR000033">
    <property type="entry name" value="LDLR_classB_rpt"/>
</dbReference>
<dbReference type="InterPro" id="IPR011042">
    <property type="entry name" value="6-blade_b-propeller_TolB-like"/>
</dbReference>
<dbReference type="InterPro" id="IPR013328">
    <property type="entry name" value="6PGD_dom2"/>
</dbReference>
<dbReference type="InterPro" id="IPR006176">
    <property type="entry name" value="3-OHacyl-CoA_DH_NAD-bd"/>
</dbReference>
<dbReference type="InterPro" id="IPR036291">
    <property type="entry name" value="NAD(P)-bd_dom_sf"/>
</dbReference>
<dbReference type="Proteomes" id="UP000215453">
    <property type="component" value="Chromosome 4"/>
</dbReference>
<dbReference type="PANTHER" id="PTHR48075">
    <property type="entry name" value="3-HYDROXYACYL-COA DEHYDROGENASE FAMILY PROTEIN"/>
    <property type="match status" value="1"/>
</dbReference>
<dbReference type="EMBL" id="LT882679">
    <property type="protein sequence ID" value="SMY23340.1"/>
    <property type="molecule type" value="Genomic_DNA"/>
</dbReference>
<evidence type="ECO:0000259" key="2">
    <source>
        <dbReference type="Pfam" id="PF00725"/>
    </source>
</evidence>
<sequence>MSTNNQSSWQAPKNWESRPVCVLGGGVLGRRIGACFVAAGHTVRIRDPSQKARDDAAEYIQTNISVFTALSQREKGTVEAVEDFAAAVKDCWMVIEAVPEVLKIKEETFADLEKHAPSDCLLATNSSSYKSGEMVGQIKDETKKRVFNAHFMMPPEAVIVELMTSGYTDQGSFPFLEERFKEAGLHPIVALKESTGFIFNRIWAAIKREVLSVLAEGVATPETIDSMWREQYGSPVGPCTMMDSVGLDTVEHIEQHYIDDRKLPTYHLDWLKDNYISAGKLGNKSDKGGLYKPKASGEGTKLLLLNVGLGEPLRGKSQKDIMNAGQVLSFNVDDRNARPIELVGKLALPDGIYVSKKTNRIYWTNMGTVKGNGGSIQSSKMDGSDVQYVLKPGEIHTPKQMVIDQETDQIYVCDREGLRVMRCNLDGSNLETLYRTGNWETEQEKVDDGTYWPVGISISKKLGKFFWTQKGHAKADEGRIFSANLRMPENETPDNRSDVEVVMKGLPECIDLEMDDESGVLYWTDRGEIPFGNTLNKKQMIGQAPEAEGQLGRQIIAQGLGEGIGLCLHKERKCLYVTDMGGHLWKCSVDGGPKEKLYEGATHAYTGVTFYQY</sequence>
<organism evidence="4 5">
    <name type="scientific">Zymoseptoria tritici ST99CH_1A5</name>
    <dbReference type="NCBI Taxonomy" id="1276529"/>
    <lineage>
        <taxon>Eukaryota</taxon>
        <taxon>Fungi</taxon>
        <taxon>Dikarya</taxon>
        <taxon>Ascomycota</taxon>
        <taxon>Pezizomycotina</taxon>
        <taxon>Dothideomycetes</taxon>
        <taxon>Dothideomycetidae</taxon>
        <taxon>Mycosphaerellales</taxon>
        <taxon>Mycosphaerellaceae</taxon>
        <taxon>Zymoseptoria</taxon>
    </lineage>
</organism>
<dbReference type="Pfam" id="PF02737">
    <property type="entry name" value="3HCDH_N"/>
    <property type="match status" value="1"/>
</dbReference>
<keyword evidence="1" id="KW-0560">Oxidoreductase</keyword>